<reference evidence="1" key="1">
    <citation type="submission" date="2019-04" db="EMBL/GenBank/DDBJ databases">
        <title>Friends and foes A comparative genomics study of 23 Aspergillus species from section Flavi.</title>
        <authorList>
            <consortium name="DOE Joint Genome Institute"/>
            <person name="Kjaerbolling I."/>
            <person name="Vesth T."/>
            <person name="Frisvad J.C."/>
            <person name="Nybo J.L."/>
            <person name="Theobald S."/>
            <person name="Kildgaard S."/>
            <person name="Isbrandt T."/>
            <person name="Kuo A."/>
            <person name="Sato A."/>
            <person name="Lyhne E.K."/>
            <person name="Kogle M.E."/>
            <person name="Wiebenga A."/>
            <person name="Kun R.S."/>
            <person name="Lubbers R.J."/>
            <person name="Makela M.R."/>
            <person name="Barry K."/>
            <person name="Chovatia M."/>
            <person name="Clum A."/>
            <person name="Daum C."/>
            <person name="Haridas S."/>
            <person name="He G."/>
            <person name="LaButti K."/>
            <person name="Lipzen A."/>
            <person name="Mondo S."/>
            <person name="Riley R."/>
            <person name="Salamov A."/>
            <person name="Simmons B.A."/>
            <person name="Magnuson J.K."/>
            <person name="Henrissat B."/>
            <person name="Mortensen U.H."/>
            <person name="Larsen T.O."/>
            <person name="Devries R.P."/>
            <person name="Grigoriev I.V."/>
            <person name="Machida M."/>
            <person name="Baker S.E."/>
            <person name="Andersen M.R."/>
        </authorList>
    </citation>
    <scope>NUCLEOTIDE SEQUENCE [LARGE SCALE GENOMIC DNA]</scope>
    <source>
        <strain evidence="1">CBS 121.62</strain>
    </source>
</reference>
<accession>A0A5N6GEP6</accession>
<gene>
    <name evidence="1" type="ORF">BDV35DRAFT_385825</name>
</gene>
<dbReference type="EMBL" id="ML734741">
    <property type="protein sequence ID" value="KAB8240438.1"/>
    <property type="molecule type" value="Genomic_DNA"/>
</dbReference>
<sequence>MGSMADGQRQNVALTGAREGLIIVRHAEIGKYSSVAAQSWVKLRIERATPTLATPVEYTPLEERVDEGHVEHDLNHLARMLPHKDDTLIRLRRKLRKYEDGL</sequence>
<organism evidence="1">
    <name type="scientific">Aspergillus flavus</name>
    <dbReference type="NCBI Taxonomy" id="5059"/>
    <lineage>
        <taxon>Eukaryota</taxon>
        <taxon>Fungi</taxon>
        <taxon>Dikarya</taxon>
        <taxon>Ascomycota</taxon>
        <taxon>Pezizomycotina</taxon>
        <taxon>Eurotiomycetes</taxon>
        <taxon>Eurotiomycetidae</taxon>
        <taxon>Eurotiales</taxon>
        <taxon>Aspergillaceae</taxon>
        <taxon>Aspergillus</taxon>
        <taxon>Aspergillus subgen. Circumdati</taxon>
    </lineage>
</organism>
<dbReference type="Proteomes" id="UP000325434">
    <property type="component" value="Unassembled WGS sequence"/>
</dbReference>
<proteinExistence type="predicted"/>
<name>A0A5N6GEP6_ASPFL</name>
<evidence type="ECO:0000313" key="1">
    <source>
        <dbReference type="EMBL" id="KAB8240438.1"/>
    </source>
</evidence>
<dbReference type="AlphaFoldDB" id="A0A5N6GEP6"/>
<protein>
    <submittedName>
        <fullName evidence="1">Uncharacterized protein</fullName>
    </submittedName>
</protein>